<dbReference type="GO" id="GO:0006891">
    <property type="term" value="P:intra-Golgi vesicle-mediated transport"/>
    <property type="evidence" value="ECO:0007669"/>
    <property type="project" value="TreeGrafter"/>
</dbReference>
<dbReference type="InterPro" id="IPR011710">
    <property type="entry name" value="Coatomer_bsu_C"/>
</dbReference>
<evidence type="ECO:0000256" key="13">
    <source>
        <dbReference type="ARBA" id="ARBA00030841"/>
    </source>
</evidence>
<reference evidence="19" key="1">
    <citation type="journal article" date="2019" name="G3 (Bethesda)">
        <title>Genome Assemblies of Two Rare Opportunistic Yeast Pathogens: Diutina rugosa (syn. Candida rugosa) and Trichomonascus ciferrii (syn. Candida ciferrii).</title>
        <authorList>
            <person name="Mixao V."/>
            <person name="Saus E."/>
            <person name="Hansen A.P."/>
            <person name="Lass-Florl C."/>
            <person name="Gabaldon T."/>
        </authorList>
    </citation>
    <scope>NUCLEOTIDE SEQUENCE</scope>
    <source>
        <strain evidence="19">CBS 4856</strain>
    </source>
</reference>
<keyword evidence="6" id="KW-0677">Repeat</keyword>
<keyword evidence="5 14" id="KW-0963">Cytoplasm</keyword>
<feature type="region of interest" description="Disordered" evidence="15">
    <location>
        <begin position="467"/>
        <end position="490"/>
    </location>
</feature>
<evidence type="ECO:0000256" key="4">
    <source>
        <dbReference type="ARBA" id="ARBA00022448"/>
    </source>
</evidence>
<feature type="domain" description="Clathrin/coatomer adaptor adaptin-like N-terminal" evidence="16">
    <location>
        <begin position="2"/>
        <end position="465"/>
    </location>
</feature>
<evidence type="ECO:0000259" key="17">
    <source>
        <dbReference type="Pfam" id="PF07718"/>
    </source>
</evidence>
<evidence type="ECO:0000256" key="14">
    <source>
        <dbReference type="PIRNR" id="PIRNR005727"/>
    </source>
</evidence>
<sequence>MNLLEKGRDDVKIDTMRRILIAMLNGDPMPQLLMQIIRFVMPSKNKELKKLLHFYWEICPKLQPDGKLKQEMILVCNAIRNDLQHPNEYIRGATLRFLCKLKEPDLLEPLIPSVRACLDHRHAYVRKNAVFTVYSITQHSTTLIPDANELVKEFLEVETDPTCRRNAFVALSNLERDEAFAYLQRNIGQMATMDELMQLVFIEFIRRDAAHHPELKSSYLQIITDVLENSASNTVVYEAANALTSLTSNPSAVHASAAKFIDLAQKEADNNIKLIVLDRVDSLRIKNPGVLNDLTMDVLYVLSSSDLDVRKKAFDIALNMVSSKNVEDVVKLLKKELSKTVVSQDYEKNTEYRQLLIQAIHKCAVKFDEVASSVVDLLLDFLGDFNTQSAVDVISFVKEVVEIFPSLRQTIVKRLIEALRDVHSSSVYRDALWILGEYCHDESDIHDAWVHLRKALGEIPILSSERNHIEEDNKTSEENEEATEKPAAHKAPKVLADGTYASESALTSNVVSDKVKDQRPPLRALILGGSYFVGAVLSNTLTKLVLRFSKISSSEARKNGLRAEALLVMTSILRVGESDIVSTKIDEDSADRILSCIRTIAEGTKEVEDAFLEDSHKAFQEIIDSKRRKRDEKTANEFHKNATAVDAPIKFRQFSRIDSGAVEDDVAQDISNAAQAGATDAADISSKLKRIVQLTGFSDPVYAEAYVTVHQFDIVLDVLLFNQTSETLQNLSVEFATLGDLKVVEKPTTQNVGPQSFHSIQTTIKVSSADAGVIFGNIIYEGHTASVNNIVILNDVHVDIMDYIKPGHCTESEFRTMWSEFEWENKVNISVTWKSLKSFLAYLLKHTNMTCLTAGALPEDASVDEEYEDECQFLSANLHARSSFGEDALANLSIEKDSNGKITGHVRIRSKGQGLALSLGDRVADLQRKVAV</sequence>
<gene>
    <name evidence="19" type="ORF">TRICI_003867</name>
</gene>
<keyword evidence="9 14" id="KW-0333">Golgi apparatus</keyword>
<evidence type="ECO:0000256" key="11">
    <source>
        <dbReference type="ARBA" id="ARBA00023329"/>
    </source>
</evidence>
<dbReference type="GO" id="GO:0000139">
    <property type="term" value="C:Golgi membrane"/>
    <property type="evidence" value="ECO:0007669"/>
    <property type="project" value="UniProtKB-SubCell"/>
</dbReference>
<dbReference type="InterPro" id="IPR002553">
    <property type="entry name" value="Clathrin/coatomer_adapt-like_N"/>
</dbReference>
<dbReference type="Proteomes" id="UP000761534">
    <property type="component" value="Unassembled WGS sequence"/>
</dbReference>
<evidence type="ECO:0000256" key="2">
    <source>
        <dbReference type="ARBA" id="ARBA00011775"/>
    </source>
</evidence>
<dbReference type="AlphaFoldDB" id="A0A642V2K4"/>
<evidence type="ECO:0000256" key="3">
    <source>
        <dbReference type="ARBA" id="ARBA00017024"/>
    </source>
</evidence>
<dbReference type="EMBL" id="SWFS01000290">
    <property type="protein sequence ID" value="KAA8911257.1"/>
    <property type="molecule type" value="Genomic_DNA"/>
</dbReference>
<accession>A0A642V2K4</accession>
<feature type="compositionally biased region" description="Basic and acidic residues" evidence="15">
    <location>
        <begin position="467"/>
        <end position="487"/>
    </location>
</feature>
<dbReference type="Pfam" id="PF01602">
    <property type="entry name" value="Adaptin_N"/>
    <property type="match status" value="1"/>
</dbReference>
<protein>
    <recommendedName>
        <fullName evidence="3 14">Coatomer subunit beta</fullName>
    </recommendedName>
    <alternativeName>
        <fullName evidence="13 14">Beta-coat protein</fullName>
    </alternativeName>
</protein>
<dbReference type="OrthoDB" id="10261439at2759"/>
<dbReference type="PIRSF" id="PIRSF005727">
    <property type="entry name" value="Coatomer_beta_subunit"/>
    <property type="match status" value="1"/>
</dbReference>
<organism evidence="19 20">
    <name type="scientific">Trichomonascus ciferrii</name>
    <dbReference type="NCBI Taxonomy" id="44093"/>
    <lineage>
        <taxon>Eukaryota</taxon>
        <taxon>Fungi</taxon>
        <taxon>Dikarya</taxon>
        <taxon>Ascomycota</taxon>
        <taxon>Saccharomycotina</taxon>
        <taxon>Dipodascomycetes</taxon>
        <taxon>Dipodascales</taxon>
        <taxon>Trichomonascaceae</taxon>
        <taxon>Trichomonascus</taxon>
        <taxon>Trichomonascus ciferrii complex</taxon>
    </lineage>
</organism>
<evidence type="ECO:0000256" key="10">
    <source>
        <dbReference type="ARBA" id="ARBA00023136"/>
    </source>
</evidence>
<comment type="subunit">
    <text evidence="2 14">Oligomeric complex that consists of at least the alpha, beta, beta', gamma, delta, epsilon and zeta subunits.</text>
</comment>
<dbReference type="Pfam" id="PF14806">
    <property type="entry name" value="Coatomer_b_Cpla"/>
    <property type="match status" value="1"/>
</dbReference>
<keyword evidence="11 14" id="KW-0968">Cytoplasmic vesicle</keyword>
<proteinExistence type="predicted"/>
<evidence type="ECO:0000256" key="8">
    <source>
        <dbReference type="ARBA" id="ARBA00022927"/>
    </source>
</evidence>
<dbReference type="InterPro" id="IPR016024">
    <property type="entry name" value="ARM-type_fold"/>
</dbReference>
<comment type="function">
    <text evidence="12 14">The coatomer is a cytosolic protein complex that binds to dilysine motifs and reversibly associates with Golgi non-clathrin-coated vesicles, which further mediate biosynthetic protein transport from the ER, via the Golgi up to the trans Golgi network. Coatomer complex is required for budding from Golgi membranes, and is essential for the retrograde Golgi-to-ER transport of dilysine-tagged proteins.</text>
</comment>
<keyword evidence="4 14" id="KW-0813">Transport</keyword>
<dbReference type="GO" id="GO:0030126">
    <property type="term" value="C:COPI vesicle coat"/>
    <property type="evidence" value="ECO:0007669"/>
    <property type="project" value="InterPro"/>
</dbReference>
<evidence type="ECO:0000256" key="5">
    <source>
        <dbReference type="ARBA" id="ARBA00022490"/>
    </source>
</evidence>
<evidence type="ECO:0000256" key="9">
    <source>
        <dbReference type="ARBA" id="ARBA00023034"/>
    </source>
</evidence>
<evidence type="ECO:0000256" key="1">
    <source>
        <dbReference type="ARBA" id="ARBA00004255"/>
    </source>
</evidence>
<keyword evidence="20" id="KW-1185">Reference proteome</keyword>
<comment type="subcellular location">
    <subcellularLocation>
        <location evidence="14">Cytoplasm</location>
    </subcellularLocation>
    <subcellularLocation>
        <location evidence="1 14">Golgi apparatus membrane</location>
        <topology evidence="1 14">Peripheral membrane protein</topology>
        <orientation evidence="1 14">Cytoplasmic side</orientation>
    </subcellularLocation>
    <subcellularLocation>
        <location evidence="14">Cytoplasmic vesicle</location>
        <location evidence="14">COPI-coated vesicle membrane</location>
        <topology evidence="14">Peripheral membrane protein</topology>
        <orientation evidence="14">Cytoplasmic side</orientation>
    </subcellularLocation>
</comment>
<dbReference type="Pfam" id="PF07718">
    <property type="entry name" value="Coatamer_beta_C"/>
    <property type="match status" value="1"/>
</dbReference>
<keyword evidence="7 14" id="KW-0931">ER-Golgi transport</keyword>
<dbReference type="InterPro" id="IPR011989">
    <property type="entry name" value="ARM-like"/>
</dbReference>
<evidence type="ECO:0000256" key="15">
    <source>
        <dbReference type="SAM" id="MobiDB-lite"/>
    </source>
</evidence>
<dbReference type="Gene3D" id="1.25.10.10">
    <property type="entry name" value="Leucine-rich Repeat Variant"/>
    <property type="match status" value="1"/>
</dbReference>
<dbReference type="FunFam" id="1.25.10.10:FF:000444">
    <property type="entry name" value="Coatomer subunit beta"/>
    <property type="match status" value="1"/>
</dbReference>
<feature type="domain" description="Coatomer beta subunit C-terminal" evidence="17">
    <location>
        <begin position="645"/>
        <end position="781"/>
    </location>
</feature>
<dbReference type="GO" id="GO:0006888">
    <property type="term" value="P:endoplasmic reticulum to Golgi vesicle-mediated transport"/>
    <property type="evidence" value="ECO:0007669"/>
    <property type="project" value="TreeGrafter"/>
</dbReference>
<evidence type="ECO:0000256" key="12">
    <source>
        <dbReference type="ARBA" id="ARBA00025536"/>
    </source>
</evidence>
<comment type="caution">
    <text evidence="19">The sequence shown here is derived from an EMBL/GenBank/DDBJ whole genome shotgun (WGS) entry which is preliminary data.</text>
</comment>
<dbReference type="SUPFAM" id="SSF48371">
    <property type="entry name" value="ARM repeat"/>
    <property type="match status" value="1"/>
</dbReference>
<dbReference type="PANTHER" id="PTHR10635">
    <property type="entry name" value="COATOMER SUBUNIT BETA"/>
    <property type="match status" value="1"/>
</dbReference>
<name>A0A642V2K4_9ASCO</name>
<evidence type="ECO:0000313" key="20">
    <source>
        <dbReference type="Proteomes" id="UP000761534"/>
    </source>
</evidence>
<dbReference type="GO" id="GO:0006886">
    <property type="term" value="P:intracellular protein transport"/>
    <property type="evidence" value="ECO:0007669"/>
    <property type="project" value="InterPro"/>
</dbReference>
<dbReference type="InterPro" id="IPR016460">
    <property type="entry name" value="COPB1"/>
</dbReference>
<evidence type="ECO:0000259" key="18">
    <source>
        <dbReference type="Pfam" id="PF14806"/>
    </source>
</evidence>
<evidence type="ECO:0000256" key="7">
    <source>
        <dbReference type="ARBA" id="ARBA00022892"/>
    </source>
</evidence>
<feature type="domain" description="Coatomer beta subunit appendage platform" evidence="18">
    <location>
        <begin position="789"/>
        <end position="923"/>
    </location>
</feature>
<dbReference type="InterPro" id="IPR029446">
    <property type="entry name" value="COPB1_appendage_platform_dom"/>
</dbReference>
<evidence type="ECO:0000313" key="19">
    <source>
        <dbReference type="EMBL" id="KAA8911257.1"/>
    </source>
</evidence>
<evidence type="ECO:0000259" key="16">
    <source>
        <dbReference type="Pfam" id="PF01602"/>
    </source>
</evidence>
<dbReference type="PANTHER" id="PTHR10635:SF0">
    <property type="entry name" value="COATOMER SUBUNIT BETA"/>
    <property type="match status" value="1"/>
</dbReference>
<keyword evidence="8 14" id="KW-0653">Protein transport</keyword>
<dbReference type="VEuPathDB" id="FungiDB:TRICI_003867"/>
<keyword evidence="10 14" id="KW-0472">Membrane</keyword>
<evidence type="ECO:0000256" key="6">
    <source>
        <dbReference type="ARBA" id="ARBA00022737"/>
    </source>
</evidence>
<dbReference type="GO" id="GO:0005198">
    <property type="term" value="F:structural molecule activity"/>
    <property type="evidence" value="ECO:0007669"/>
    <property type="project" value="InterPro"/>
</dbReference>